<accession>A0A9J6D289</accession>
<sequence length="285" mass="31580">MENVLPRTDAGDFWNENSGREEEQSELEDLLQQATDNADECGYMPQPSTIRKLAECDGIKRAKGNSVARSPAKRRIDDRKEDALAAYAEFTVGDGVEPGPQWHAEATYALIEARCYQNIAIENRHLQLGEDRLRFEIKRHEQEMKLKEMKLELSARPQRPHVPSASNYPHLTGVPGVAEQETSTPAPDHKVEDAPTASYLLAERYILSEPLCAASSHVPATCTSSMTSTARDTVALHDSTRATWLHASESGADILPPAIYLPVPEPSPSPMSEEDSLPIEFLNIH</sequence>
<reference evidence="2" key="1">
    <citation type="journal article" date="2020" name="Cell">
        <title>Large-Scale Comparative Analyses of Tick Genomes Elucidate Their Genetic Diversity and Vector Capacities.</title>
        <authorList>
            <consortium name="Tick Genome and Microbiome Consortium (TIGMIC)"/>
            <person name="Jia N."/>
            <person name="Wang J."/>
            <person name="Shi W."/>
            <person name="Du L."/>
            <person name="Sun Y."/>
            <person name="Zhan W."/>
            <person name="Jiang J.F."/>
            <person name="Wang Q."/>
            <person name="Zhang B."/>
            <person name="Ji P."/>
            <person name="Bell-Sakyi L."/>
            <person name="Cui X.M."/>
            <person name="Yuan T.T."/>
            <person name="Jiang B.G."/>
            <person name="Yang W.F."/>
            <person name="Lam T.T."/>
            <person name="Chang Q.C."/>
            <person name="Ding S.J."/>
            <person name="Wang X.J."/>
            <person name="Zhu J.G."/>
            <person name="Ruan X.D."/>
            <person name="Zhao L."/>
            <person name="Wei J.T."/>
            <person name="Ye R.Z."/>
            <person name="Que T.C."/>
            <person name="Du C.H."/>
            <person name="Zhou Y.H."/>
            <person name="Cheng J.X."/>
            <person name="Dai P.F."/>
            <person name="Guo W.B."/>
            <person name="Han X.H."/>
            <person name="Huang E.J."/>
            <person name="Li L.F."/>
            <person name="Wei W."/>
            <person name="Gao Y.C."/>
            <person name="Liu J.Z."/>
            <person name="Shao H.Z."/>
            <person name="Wang X."/>
            <person name="Wang C.C."/>
            <person name="Yang T.C."/>
            <person name="Huo Q.B."/>
            <person name="Li W."/>
            <person name="Chen H.Y."/>
            <person name="Chen S.E."/>
            <person name="Zhou L.G."/>
            <person name="Ni X.B."/>
            <person name="Tian J.H."/>
            <person name="Sheng Y."/>
            <person name="Liu T."/>
            <person name="Pan Y.S."/>
            <person name="Xia L.Y."/>
            <person name="Li J."/>
            <person name="Zhao F."/>
            <person name="Cao W.C."/>
        </authorList>
    </citation>
    <scope>NUCLEOTIDE SEQUENCE</scope>
    <source>
        <strain evidence="2">Rmic-2018</strain>
    </source>
</reference>
<organism evidence="2 3">
    <name type="scientific">Rhipicephalus microplus</name>
    <name type="common">Cattle tick</name>
    <name type="synonym">Boophilus microplus</name>
    <dbReference type="NCBI Taxonomy" id="6941"/>
    <lineage>
        <taxon>Eukaryota</taxon>
        <taxon>Metazoa</taxon>
        <taxon>Ecdysozoa</taxon>
        <taxon>Arthropoda</taxon>
        <taxon>Chelicerata</taxon>
        <taxon>Arachnida</taxon>
        <taxon>Acari</taxon>
        <taxon>Parasitiformes</taxon>
        <taxon>Ixodida</taxon>
        <taxon>Ixodoidea</taxon>
        <taxon>Ixodidae</taxon>
        <taxon>Rhipicephalinae</taxon>
        <taxon>Rhipicephalus</taxon>
        <taxon>Boophilus</taxon>
    </lineage>
</organism>
<evidence type="ECO:0000313" key="2">
    <source>
        <dbReference type="EMBL" id="KAH7986257.1"/>
    </source>
</evidence>
<dbReference type="AlphaFoldDB" id="A0A9J6D289"/>
<dbReference type="EMBL" id="JABSTU010001280">
    <property type="protein sequence ID" value="KAH7986257.1"/>
    <property type="molecule type" value="Genomic_DNA"/>
</dbReference>
<keyword evidence="3" id="KW-1185">Reference proteome</keyword>
<proteinExistence type="predicted"/>
<feature type="region of interest" description="Disordered" evidence="1">
    <location>
        <begin position="155"/>
        <end position="192"/>
    </location>
</feature>
<name>A0A9J6D289_RHIMP</name>
<protein>
    <submittedName>
        <fullName evidence="2">Uncharacterized protein</fullName>
    </submittedName>
</protein>
<dbReference type="Proteomes" id="UP000821866">
    <property type="component" value="Unassembled WGS sequence"/>
</dbReference>
<reference evidence="2" key="2">
    <citation type="submission" date="2021-09" db="EMBL/GenBank/DDBJ databases">
        <authorList>
            <person name="Jia N."/>
            <person name="Wang J."/>
            <person name="Shi W."/>
            <person name="Du L."/>
            <person name="Sun Y."/>
            <person name="Zhan W."/>
            <person name="Jiang J."/>
            <person name="Wang Q."/>
            <person name="Zhang B."/>
            <person name="Ji P."/>
            <person name="Sakyi L.B."/>
            <person name="Cui X."/>
            <person name="Yuan T."/>
            <person name="Jiang B."/>
            <person name="Yang W."/>
            <person name="Lam T.T.-Y."/>
            <person name="Chang Q."/>
            <person name="Ding S."/>
            <person name="Wang X."/>
            <person name="Zhu J."/>
            <person name="Ruan X."/>
            <person name="Zhao L."/>
            <person name="Wei J."/>
            <person name="Que T."/>
            <person name="Du C."/>
            <person name="Cheng J."/>
            <person name="Dai P."/>
            <person name="Han X."/>
            <person name="Huang E."/>
            <person name="Gao Y."/>
            <person name="Liu J."/>
            <person name="Shao H."/>
            <person name="Ye R."/>
            <person name="Li L."/>
            <person name="Wei W."/>
            <person name="Wang X."/>
            <person name="Wang C."/>
            <person name="Huo Q."/>
            <person name="Li W."/>
            <person name="Guo W."/>
            <person name="Chen H."/>
            <person name="Chen S."/>
            <person name="Zhou L."/>
            <person name="Zhou L."/>
            <person name="Ni X."/>
            <person name="Tian J."/>
            <person name="Zhou Y."/>
            <person name="Sheng Y."/>
            <person name="Liu T."/>
            <person name="Pan Y."/>
            <person name="Xia L."/>
            <person name="Li J."/>
            <person name="Zhao F."/>
            <person name="Cao W."/>
        </authorList>
    </citation>
    <scope>NUCLEOTIDE SEQUENCE</scope>
    <source>
        <strain evidence="2">Rmic-2018</strain>
        <tissue evidence="2">Larvae</tissue>
    </source>
</reference>
<evidence type="ECO:0000256" key="1">
    <source>
        <dbReference type="SAM" id="MobiDB-lite"/>
    </source>
</evidence>
<dbReference type="VEuPathDB" id="VectorBase:LOC119182923"/>
<gene>
    <name evidence="2" type="ORF">HPB51_026691</name>
</gene>
<comment type="caution">
    <text evidence="2">The sequence shown here is derived from an EMBL/GenBank/DDBJ whole genome shotgun (WGS) entry which is preliminary data.</text>
</comment>
<evidence type="ECO:0000313" key="3">
    <source>
        <dbReference type="Proteomes" id="UP000821866"/>
    </source>
</evidence>
<feature type="region of interest" description="Disordered" evidence="1">
    <location>
        <begin position="1"/>
        <end position="27"/>
    </location>
</feature>